<dbReference type="AlphaFoldDB" id="A0A381Z0A0"/>
<gene>
    <name evidence="1" type="ORF">METZ01_LOCUS135580</name>
</gene>
<accession>A0A381Z0A0</accession>
<protein>
    <submittedName>
        <fullName evidence="1">Uncharacterized protein</fullName>
    </submittedName>
</protein>
<reference evidence="1" key="1">
    <citation type="submission" date="2018-05" db="EMBL/GenBank/DDBJ databases">
        <authorList>
            <person name="Lanie J.A."/>
            <person name="Ng W.-L."/>
            <person name="Kazmierczak K.M."/>
            <person name="Andrzejewski T.M."/>
            <person name="Davidsen T.M."/>
            <person name="Wayne K.J."/>
            <person name="Tettelin H."/>
            <person name="Glass J.I."/>
            <person name="Rusch D."/>
            <person name="Podicherti R."/>
            <person name="Tsui H.-C.T."/>
            <person name="Winkler M.E."/>
        </authorList>
    </citation>
    <scope>NUCLEOTIDE SEQUENCE</scope>
</reference>
<proteinExistence type="predicted"/>
<sequence length="52" mass="5441">MPARSVAGHGICGVYRKAARAESADNNQIDVSLELGQEPQTAEAAVPSQSCR</sequence>
<name>A0A381Z0A0_9ZZZZ</name>
<dbReference type="EMBL" id="UINC01019527">
    <property type="protein sequence ID" value="SVA82726.1"/>
    <property type="molecule type" value="Genomic_DNA"/>
</dbReference>
<evidence type="ECO:0000313" key="1">
    <source>
        <dbReference type="EMBL" id="SVA82726.1"/>
    </source>
</evidence>
<organism evidence="1">
    <name type="scientific">marine metagenome</name>
    <dbReference type="NCBI Taxonomy" id="408172"/>
    <lineage>
        <taxon>unclassified sequences</taxon>
        <taxon>metagenomes</taxon>
        <taxon>ecological metagenomes</taxon>
    </lineage>
</organism>